<organism evidence="2 3">
    <name type="scientific">Cryobacterium zhongshanensis</name>
    <dbReference type="NCBI Taxonomy" id="2928153"/>
    <lineage>
        <taxon>Bacteria</taxon>
        <taxon>Bacillati</taxon>
        <taxon>Actinomycetota</taxon>
        <taxon>Actinomycetes</taxon>
        <taxon>Micrococcales</taxon>
        <taxon>Microbacteriaceae</taxon>
        <taxon>Cryobacterium</taxon>
    </lineage>
</organism>
<accession>A0AA41UEY5</accession>
<gene>
    <name evidence="2" type="ORF">MQH31_08970</name>
</gene>
<name>A0AA41UEY5_9MICO</name>
<dbReference type="AlphaFoldDB" id="A0AA41UEY5"/>
<comment type="caution">
    <text evidence="2">The sequence shown here is derived from an EMBL/GenBank/DDBJ whole genome shotgun (WGS) entry which is preliminary data.</text>
</comment>
<dbReference type="EMBL" id="JALGAR010000002">
    <property type="protein sequence ID" value="MCI4657938.1"/>
    <property type="molecule type" value="Genomic_DNA"/>
</dbReference>
<dbReference type="Pfam" id="PF14534">
    <property type="entry name" value="DUF4440"/>
    <property type="match status" value="1"/>
</dbReference>
<dbReference type="InterPro" id="IPR027843">
    <property type="entry name" value="DUF4440"/>
</dbReference>
<dbReference type="SUPFAM" id="SSF54427">
    <property type="entry name" value="NTF2-like"/>
    <property type="match status" value="1"/>
</dbReference>
<dbReference type="InterPro" id="IPR032710">
    <property type="entry name" value="NTF2-like_dom_sf"/>
</dbReference>
<evidence type="ECO:0000259" key="1">
    <source>
        <dbReference type="Pfam" id="PF14534"/>
    </source>
</evidence>
<reference evidence="2" key="1">
    <citation type="submission" date="2022-03" db="EMBL/GenBank/DDBJ databases">
        <title>Cryobacterium sp. nov. strain ZS14-85, isolated from Antarctic soil.</title>
        <authorList>
            <person name="Li J."/>
            <person name="Niu G."/>
        </authorList>
    </citation>
    <scope>NUCLEOTIDE SEQUENCE</scope>
    <source>
        <strain evidence="2">ZS14-85</strain>
    </source>
</reference>
<protein>
    <submittedName>
        <fullName evidence="2">DUF4440 domain-containing protein</fullName>
    </submittedName>
</protein>
<proteinExistence type="predicted"/>
<dbReference type="Proteomes" id="UP001165341">
    <property type="component" value="Unassembled WGS sequence"/>
</dbReference>
<evidence type="ECO:0000313" key="3">
    <source>
        <dbReference type="Proteomes" id="UP001165341"/>
    </source>
</evidence>
<keyword evidence="3" id="KW-1185">Reference proteome</keyword>
<feature type="domain" description="DUF4440" evidence="1">
    <location>
        <begin position="16"/>
        <end position="112"/>
    </location>
</feature>
<sequence length="122" mass="13700">MTAITDDLPARLLHEEREGWDAILARRAGDYYWRTMTRDALLVLPGNVVARDAVAAFFEALPQLDSYELHDPAVIRINDRAGILVYRLVTRRGDETVETAAATTYVFQNGGWCVALHQQSPV</sequence>
<evidence type="ECO:0000313" key="2">
    <source>
        <dbReference type="EMBL" id="MCI4657938.1"/>
    </source>
</evidence>
<dbReference type="RefSeq" id="WP_243011759.1">
    <property type="nucleotide sequence ID" value="NZ_JALGAR010000002.1"/>
</dbReference>
<dbReference type="Gene3D" id="3.10.450.50">
    <property type="match status" value="1"/>
</dbReference>